<feature type="transmembrane region" description="Helical" evidence="1">
    <location>
        <begin position="73"/>
        <end position="101"/>
    </location>
</feature>
<dbReference type="AlphaFoldDB" id="A0A7S3P842"/>
<organism evidence="2">
    <name type="scientific">Amphora coffeiformis</name>
    <dbReference type="NCBI Taxonomy" id="265554"/>
    <lineage>
        <taxon>Eukaryota</taxon>
        <taxon>Sar</taxon>
        <taxon>Stramenopiles</taxon>
        <taxon>Ochrophyta</taxon>
        <taxon>Bacillariophyta</taxon>
        <taxon>Bacillariophyceae</taxon>
        <taxon>Bacillariophycidae</taxon>
        <taxon>Thalassiophysales</taxon>
        <taxon>Catenulaceae</taxon>
        <taxon>Amphora</taxon>
    </lineage>
</organism>
<evidence type="ECO:0000313" key="2">
    <source>
        <dbReference type="EMBL" id="CAE0419293.1"/>
    </source>
</evidence>
<sequence>MILHWTNNSWAEAKTPWGKAASVLFYLWVWIVLTFSIWNFINPHSIGSGCFLDAAASASDKATMMSMIRTYDIAVIGFLGYAYLGGAQIANIAFVLIIWFLNTVAQIPMMQQGQNHGCPGTGTAENFVWPVVLAIALICAIIDKMRAVNSPEEETLLNN</sequence>
<feature type="transmembrane region" description="Helical" evidence="1">
    <location>
        <begin position="20"/>
        <end position="41"/>
    </location>
</feature>
<name>A0A7S3P842_9STRA</name>
<gene>
    <name evidence="2" type="ORF">ACOF00016_LOCUS16139</name>
</gene>
<keyword evidence="1" id="KW-0472">Membrane</keyword>
<accession>A0A7S3P842</accession>
<protein>
    <submittedName>
        <fullName evidence="2">Uncharacterized protein</fullName>
    </submittedName>
</protein>
<dbReference type="EMBL" id="HBIM01021683">
    <property type="protein sequence ID" value="CAE0419293.1"/>
    <property type="molecule type" value="Transcribed_RNA"/>
</dbReference>
<feature type="transmembrane region" description="Helical" evidence="1">
    <location>
        <begin position="127"/>
        <end position="143"/>
    </location>
</feature>
<reference evidence="2" key="1">
    <citation type="submission" date="2021-01" db="EMBL/GenBank/DDBJ databases">
        <authorList>
            <person name="Corre E."/>
            <person name="Pelletier E."/>
            <person name="Niang G."/>
            <person name="Scheremetjew M."/>
            <person name="Finn R."/>
            <person name="Kale V."/>
            <person name="Holt S."/>
            <person name="Cochrane G."/>
            <person name="Meng A."/>
            <person name="Brown T."/>
            <person name="Cohen L."/>
        </authorList>
    </citation>
    <scope>NUCLEOTIDE SEQUENCE</scope>
    <source>
        <strain evidence="2">CCMP127</strain>
    </source>
</reference>
<keyword evidence="1" id="KW-1133">Transmembrane helix</keyword>
<evidence type="ECO:0000256" key="1">
    <source>
        <dbReference type="SAM" id="Phobius"/>
    </source>
</evidence>
<keyword evidence="1" id="KW-0812">Transmembrane</keyword>
<proteinExistence type="predicted"/>